<dbReference type="RefSeq" id="WP_305375042.1">
    <property type="nucleotide sequence ID" value="NZ_JAUYVK010000006.1"/>
</dbReference>
<dbReference type="PROSITE" id="PS51898">
    <property type="entry name" value="TYR_RECOMBINASE"/>
    <property type="match status" value="1"/>
</dbReference>
<dbReference type="Gene3D" id="1.10.443.10">
    <property type="entry name" value="Intergrase catalytic core"/>
    <property type="match status" value="1"/>
</dbReference>
<evidence type="ECO:0000256" key="1">
    <source>
        <dbReference type="ARBA" id="ARBA00008857"/>
    </source>
</evidence>
<dbReference type="CDD" id="cd01184">
    <property type="entry name" value="INT_C_like_1"/>
    <property type="match status" value="1"/>
</dbReference>
<evidence type="ECO:0000259" key="6">
    <source>
        <dbReference type="PROSITE" id="PS51898"/>
    </source>
</evidence>
<dbReference type="Proteomes" id="UP001177883">
    <property type="component" value="Unassembled WGS sequence"/>
</dbReference>
<evidence type="ECO:0000313" key="8">
    <source>
        <dbReference type="EMBL" id="MDP2489470.1"/>
    </source>
</evidence>
<keyword evidence="3 5" id="KW-0238">DNA-binding</keyword>
<dbReference type="InterPro" id="IPR011010">
    <property type="entry name" value="DNA_brk_join_enz"/>
</dbReference>
<dbReference type="PANTHER" id="PTHR30349">
    <property type="entry name" value="PHAGE INTEGRASE-RELATED"/>
    <property type="match status" value="1"/>
</dbReference>
<dbReference type="GO" id="GO:0006310">
    <property type="term" value="P:DNA recombination"/>
    <property type="evidence" value="ECO:0007669"/>
    <property type="project" value="UniProtKB-KW"/>
</dbReference>
<evidence type="ECO:0000313" key="9">
    <source>
        <dbReference type="Proteomes" id="UP001177883"/>
    </source>
</evidence>
<dbReference type="Pfam" id="PF00589">
    <property type="entry name" value="Phage_integrase"/>
    <property type="match status" value="1"/>
</dbReference>
<dbReference type="GO" id="GO:0015074">
    <property type="term" value="P:DNA integration"/>
    <property type="evidence" value="ECO:0007669"/>
    <property type="project" value="UniProtKB-KW"/>
</dbReference>
<evidence type="ECO:0000256" key="2">
    <source>
        <dbReference type="ARBA" id="ARBA00022908"/>
    </source>
</evidence>
<name>A0ABD5A8P6_VIBSP</name>
<dbReference type="EMBL" id="JAUYVK010000006">
    <property type="protein sequence ID" value="MDP2489470.1"/>
    <property type="molecule type" value="Genomic_DNA"/>
</dbReference>
<organism evidence="8 9">
    <name type="scientific">Vibrio splendidus</name>
    <dbReference type="NCBI Taxonomy" id="29497"/>
    <lineage>
        <taxon>Bacteria</taxon>
        <taxon>Pseudomonadati</taxon>
        <taxon>Pseudomonadota</taxon>
        <taxon>Gammaproteobacteria</taxon>
        <taxon>Vibrionales</taxon>
        <taxon>Vibrionaceae</taxon>
        <taxon>Vibrio</taxon>
    </lineage>
</organism>
<dbReference type="PANTHER" id="PTHR30349:SF41">
    <property type="entry name" value="INTEGRASE_RECOMBINASE PROTEIN MJ0367-RELATED"/>
    <property type="match status" value="1"/>
</dbReference>
<dbReference type="AlphaFoldDB" id="A0ABD5A8P6"/>
<dbReference type="InterPro" id="IPR044068">
    <property type="entry name" value="CB"/>
</dbReference>
<keyword evidence="4" id="KW-0233">DNA recombination</keyword>
<dbReference type="InterPro" id="IPR013762">
    <property type="entry name" value="Integrase-like_cat_sf"/>
</dbReference>
<dbReference type="InterPro" id="IPR002104">
    <property type="entry name" value="Integrase_catalytic"/>
</dbReference>
<evidence type="ECO:0000259" key="7">
    <source>
        <dbReference type="PROSITE" id="PS51900"/>
    </source>
</evidence>
<keyword evidence="2" id="KW-0229">DNA integration</keyword>
<dbReference type="InterPro" id="IPR050090">
    <property type="entry name" value="Tyrosine_recombinase_XerCD"/>
</dbReference>
<sequence>MYLTKNRNSNYYTRISLPARLKALGYPSEIRFSLHTKNSSEAIDRSVMVLHIVRPWIKTQSSSPYSPESIQALRSRVKHLQNRSFNSTSTASRDTLKGVVPHKPKQLPEKANTTYLNDFLEFKEKSEIRYSSISLLKTRISHFIKLLDKPLKQLTYNDSLRYEDTLLNMKNSYKTKKEYLSATKQFCEWLRRKQVIATNPLASLKIKIPASAKAKPSSQRNRWSNTQLDTLFKHQNFTRVPDLDTDTQVMKENFWLPFLLLYTGARSGEICQLKTNDVYQKEGIWCIDINDKGDDRHLKSHYASRIVPLHSCLIELGFIDYVNNRVEHQQVNLFGFKPIGIDKDWSKSFALRFSKVLNQCGFIEKTRPTLHSLRHTFIDELQQASVEEYITSELVGHSKQTLTYGRYGKSIQLSVLSENIEKLRVCRGLRTLPSKSE</sequence>
<comment type="caution">
    <text evidence="8">The sequence shown here is derived from an EMBL/GenBank/DDBJ whole genome shotgun (WGS) entry which is preliminary data.</text>
</comment>
<accession>A0ABD5A8P6</accession>
<dbReference type="GO" id="GO:0003677">
    <property type="term" value="F:DNA binding"/>
    <property type="evidence" value="ECO:0007669"/>
    <property type="project" value="UniProtKB-UniRule"/>
</dbReference>
<evidence type="ECO:0000256" key="5">
    <source>
        <dbReference type="PROSITE-ProRule" id="PRU01248"/>
    </source>
</evidence>
<dbReference type="SUPFAM" id="SSF56349">
    <property type="entry name" value="DNA breaking-rejoining enzymes"/>
    <property type="match status" value="1"/>
</dbReference>
<proteinExistence type="inferred from homology"/>
<evidence type="ECO:0000256" key="4">
    <source>
        <dbReference type="ARBA" id="ARBA00023172"/>
    </source>
</evidence>
<dbReference type="InterPro" id="IPR010998">
    <property type="entry name" value="Integrase_recombinase_N"/>
</dbReference>
<protein>
    <submittedName>
        <fullName evidence="8">Tyrosine-type recombinase/integrase</fullName>
    </submittedName>
</protein>
<dbReference type="Gene3D" id="1.10.150.130">
    <property type="match status" value="1"/>
</dbReference>
<feature type="domain" description="Tyr recombinase" evidence="6">
    <location>
        <begin position="233"/>
        <end position="421"/>
    </location>
</feature>
<gene>
    <name evidence="8" type="ORF">Q8W38_09005</name>
</gene>
<feature type="domain" description="Core-binding (CB)" evidence="7">
    <location>
        <begin position="110"/>
        <end position="191"/>
    </location>
</feature>
<reference evidence="8" key="1">
    <citation type="submission" date="2023-07" db="EMBL/GenBank/DDBJ databases">
        <title>Genome content predicts the carbon catabolic preferences of heterotrophic bacteria.</title>
        <authorList>
            <person name="Gralka M."/>
        </authorList>
    </citation>
    <scope>NUCLEOTIDE SEQUENCE</scope>
    <source>
        <strain evidence="8">6E03</strain>
    </source>
</reference>
<dbReference type="PROSITE" id="PS51900">
    <property type="entry name" value="CB"/>
    <property type="match status" value="1"/>
</dbReference>
<evidence type="ECO:0000256" key="3">
    <source>
        <dbReference type="ARBA" id="ARBA00023125"/>
    </source>
</evidence>
<comment type="similarity">
    <text evidence="1">Belongs to the 'phage' integrase family.</text>
</comment>